<organism evidence="1 2">
    <name type="scientific">Paramecium sonneborni</name>
    <dbReference type="NCBI Taxonomy" id="65129"/>
    <lineage>
        <taxon>Eukaryota</taxon>
        <taxon>Sar</taxon>
        <taxon>Alveolata</taxon>
        <taxon>Ciliophora</taxon>
        <taxon>Intramacronucleata</taxon>
        <taxon>Oligohymenophorea</taxon>
        <taxon>Peniculida</taxon>
        <taxon>Parameciidae</taxon>
        <taxon>Paramecium</taxon>
    </lineage>
</organism>
<proteinExistence type="predicted"/>
<sequence>MLNRMAAIFESKVFFQLRKIKIKITYNLIQFYKKFNYIIYTDLINFACKNFKKQYKYHFSYYLKLDTKTRFSKLKHYNQSRSLQQMPLVNQIFNYPTQTFEIYYKPLLKFFDLLQKINSNIQASLQPFLLQQKSRQQISDFQRSIISAICGCNRINSYKLKIQFN</sequence>
<protein>
    <submittedName>
        <fullName evidence="1">Uncharacterized protein</fullName>
    </submittedName>
</protein>
<dbReference type="Proteomes" id="UP000692954">
    <property type="component" value="Unassembled WGS sequence"/>
</dbReference>
<keyword evidence="2" id="KW-1185">Reference proteome</keyword>
<gene>
    <name evidence="1" type="ORF">PSON_ATCC_30995.1.T0410019</name>
</gene>
<evidence type="ECO:0000313" key="1">
    <source>
        <dbReference type="EMBL" id="CAD8080721.1"/>
    </source>
</evidence>
<dbReference type="AlphaFoldDB" id="A0A8S1MQG4"/>
<name>A0A8S1MQG4_9CILI</name>
<accession>A0A8S1MQG4</accession>
<reference evidence="1" key="1">
    <citation type="submission" date="2021-01" db="EMBL/GenBank/DDBJ databases">
        <authorList>
            <consortium name="Genoscope - CEA"/>
            <person name="William W."/>
        </authorList>
    </citation>
    <scope>NUCLEOTIDE SEQUENCE</scope>
</reference>
<dbReference type="EMBL" id="CAJJDN010000041">
    <property type="protein sequence ID" value="CAD8080721.1"/>
    <property type="molecule type" value="Genomic_DNA"/>
</dbReference>
<comment type="caution">
    <text evidence="1">The sequence shown here is derived from an EMBL/GenBank/DDBJ whole genome shotgun (WGS) entry which is preliminary data.</text>
</comment>
<evidence type="ECO:0000313" key="2">
    <source>
        <dbReference type="Proteomes" id="UP000692954"/>
    </source>
</evidence>